<protein>
    <submittedName>
        <fullName evidence="2">Dihydroorotate dehydrogenase (NAD(+)), electron transfer subunit</fullName>
        <ecNumber evidence="2">1.3.1.14</ecNumber>
    </submittedName>
</protein>
<dbReference type="EC" id="1.3.1.14" evidence="2"/>
<feature type="compositionally biased region" description="Basic residues" evidence="1">
    <location>
        <begin position="23"/>
        <end position="33"/>
    </location>
</feature>
<reference evidence="2" key="1">
    <citation type="submission" date="2020-02" db="EMBL/GenBank/DDBJ databases">
        <authorList>
            <person name="Meier V. D."/>
        </authorList>
    </citation>
    <scope>NUCLEOTIDE SEQUENCE</scope>
    <source>
        <strain evidence="2">AVDCRST_MAG49</strain>
    </source>
</reference>
<evidence type="ECO:0000313" key="2">
    <source>
        <dbReference type="EMBL" id="CAA9580339.1"/>
    </source>
</evidence>
<feature type="compositionally biased region" description="Low complexity" evidence="1">
    <location>
        <begin position="71"/>
        <end position="83"/>
    </location>
</feature>
<feature type="compositionally biased region" description="Basic residues" evidence="1">
    <location>
        <begin position="116"/>
        <end position="125"/>
    </location>
</feature>
<name>A0A6J4VMJ1_9BACT</name>
<feature type="non-terminal residue" evidence="2">
    <location>
        <position position="282"/>
    </location>
</feature>
<accession>A0A6J4VMJ1</accession>
<feature type="region of interest" description="Disordered" evidence="1">
    <location>
        <begin position="1"/>
        <end position="247"/>
    </location>
</feature>
<feature type="compositionally biased region" description="Basic residues" evidence="1">
    <location>
        <begin position="59"/>
        <end position="70"/>
    </location>
</feature>
<feature type="non-terminal residue" evidence="2">
    <location>
        <position position="1"/>
    </location>
</feature>
<keyword evidence="2" id="KW-0560">Oxidoreductase</keyword>
<feature type="compositionally biased region" description="Basic residues" evidence="1">
    <location>
        <begin position="175"/>
        <end position="191"/>
    </location>
</feature>
<evidence type="ECO:0000256" key="1">
    <source>
        <dbReference type="SAM" id="MobiDB-lite"/>
    </source>
</evidence>
<dbReference type="AlphaFoldDB" id="A0A6J4VMJ1"/>
<dbReference type="EMBL" id="CADCWG010000330">
    <property type="protein sequence ID" value="CAA9580339.1"/>
    <property type="molecule type" value="Genomic_DNA"/>
</dbReference>
<organism evidence="2">
    <name type="scientific">uncultured Thermomicrobiales bacterium</name>
    <dbReference type="NCBI Taxonomy" id="1645740"/>
    <lineage>
        <taxon>Bacteria</taxon>
        <taxon>Pseudomonadati</taxon>
        <taxon>Thermomicrobiota</taxon>
        <taxon>Thermomicrobia</taxon>
        <taxon>Thermomicrobiales</taxon>
        <taxon>environmental samples</taxon>
    </lineage>
</organism>
<feature type="compositionally biased region" description="Basic and acidic residues" evidence="1">
    <location>
        <begin position="157"/>
        <end position="169"/>
    </location>
</feature>
<proteinExistence type="predicted"/>
<sequence>GRPGAETDRRHRGGGRRRDGARPRVRGRGRRRRVGDAGLDADHGPGPERTGVPGPGGPVRRRALPRRRLLRPAAAPSLLGLPRRPLRRDPDAARAALRSGQPVARGTGRGHDARRARPARQRLQRRAAVAQPADARRRGRCRAAGAPERPRARRRSQRDLPDGRGDRRGAAARRPAAKRRRVRRRHRRRQPRAPGLRDRPPPGVPAVGRPGLRLRSGTDVSVAARRLPCPSGRRQAPRPGLGGARDGLRAGCLPRLRGRDAPGVADLVRAGSRLRHGRPRLV</sequence>
<gene>
    <name evidence="2" type="ORF">AVDCRST_MAG49-4688</name>
</gene>
<dbReference type="GO" id="GO:0004589">
    <property type="term" value="F:dihydroorotate dehydrogenase (NAD+) activity"/>
    <property type="evidence" value="ECO:0007669"/>
    <property type="project" value="UniProtKB-EC"/>
</dbReference>